<dbReference type="AlphaFoldDB" id="A0A4Z1EK47"/>
<evidence type="ECO:0000313" key="2">
    <source>
        <dbReference type="EMBL" id="TGO12824.1"/>
    </source>
</evidence>
<evidence type="ECO:0000313" key="3">
    <source>
        <dbReference type="Proteomes" id="UP000297910"/>
    </source>
</evidence>
<feature type="region of interest" description="Disordered" evidence="1">
    <location>
        <begin position="1"/>
        <end position="24"/>
    </location>
</feature>
<gene>
    <name evidence="2" type="ORF">BPAE_0797g00010</name>
</gene>
<proteinExistence type="predicted"/>
<accession>A0A4Z1EK47</accession>
<protein>
    <submittedName>
        <fullName evidence="2">Uncharacterized protein</fullName>
    </submittedName>
</protein>
<reference evidence="2 3" key="1">
    <citation type="submission" date="2017-12" db="EMBL/GenBank/DDBJ databases">
        <title>Comparative genomics of Botrytis spp.</title>
        <authorList>
            <person name="Valero-Jimenez C.A."/>
            <person name="Tapia P."/>
            <person name="Veloso J."/>
            <person name="Silva-Moreno E."/>
            <person name="Staats M."/>
            <person name="Valdes J.H."/>
            <person name="Van Kan J.A.L."/>
        </authorList>
    </citation>
    <scope>NUCLEOTIDE SEQUENCE [LARGE SCALE GENOMIC DNA]</scope>
    <source>
        <strain evidence="2 3">Bp0003</strain>
    </source>
</reference>
<name>A0A4Z1EK47_9HELO</name>
<sequence>MPQETSGSSSRRSNIPPPPPPRCTNVVDVVADVTNRFLTAKTVMQASAGLGMMEARTLSGSTLETEHVLQVVVWVPKMVSSKNKMVVGTLRVL</sequence>
<evidence type="ECO:0000256" key="1">
    <source>
        <dbReference type="SAM" id="MobiDB-lite"/>
    </source>
</evidence>
<feature type="compositionally biased region" description="Low complexity" evidence="1">
    <location>
        <begin position="1"/>
        <end position="14"/>
    </location>
</feature>
<comment type="caution">
    <text evidence="2">The sequence shown here is derived from an EMBL/GenBank/DDBJ whole genome shotgun (WGS) entry which is preliminary data.</text>
</comment>
<keyword evidence="3" id="KW-1185">Reference proteome</keyword>
<dbReference type="Proteomes" id="UP000297910">
    <property type="component" value="Unassembled WGS sequence"/>
</dbReference>
<organism evidence="2 3">
    <name type="scientific">Botrytis paeoniae</name>
    <dbReference type="NCBI Taxonomy" id="278948"/>
    <lineage>
        <taxon>Eukaryota</taxon>
        <taxon>Fungi</taxon>
        <taxon>Dikarya</taxon>
        <taxon>Ascomycota</taxon>
        <taxon>Pezizomycotina</taxon>
        <taxon>Leotiomycetes</taxon>
        <taxon>Helotiales</taxon>
        <taxon>Sclerotiniaceae</taxon>
        <taxon>Botrytis</taxon>
    </lineage>
</organism>
<dbReference type="EMBL" id="PQXI01000794">
    <property type="protein sequence ID" value="TGO12824.1"/>
    <property type="molecule type" value="Genomic_DNA"/>
</dbReference>